<dbReference type="InterPro" id="IPR036856">
    <property type="entry name" value="Ald_Oxase/Xan_DH_a/b_sf"/>
</dbReference>
<dbReference type="InterPro" id="IPR052516">
    <property type="entry name" value="N-heterocyclic_Hydroxylase"/>
</dbReference>
<accession>A0ABR5GNM0</accession>
<feature type="domain" description="Aldehyde oxidase/xanthine dehydrogenase a/b hammerhead" evidence="2">
    <location>
        <begin position="67"/>
        <end position="145"/>
    </location>
</feature>
<keyword evidence="4" id="KW-1185">Reference proteome</keyword>
<dbReference type="InterPro" id="IPR000674">
    <property type="entry name" value="Ald_Oxase/Xan_DH_a/b"/>
</dbReference>
<dbReference type="PANTHER" id="PTHR47495">
    <property type="entry name" value="ALDEHYDE DEHYDROGENASE"/>
    <property type="match status" value="1"/>
</dbReference>
<proteinExistence type="predicted"/>
<dbReference type="PANTHER" id="PTHR47495:SF2">
    <property type="entry name" value="ALDEHYDE DEHYDROGENASE"/>
    <property type="match status" value="1"/>
</dbReference>
<comment type="caution">
    <text evidence="3">The sequence shown here is derived from an EMBL/GenBank/DDBJ whole genome shotgun (WGS) entry which is preliminary data.</text>
</comment>
<evidence type="ECO:0000256" key="1">
    <source>
        <dbReference type="SAM" id="MobiDB-lite"/>
    </source>
</evidence>
<dbReference type="Proteomes" id="UP000036471">
    <property type="component" value="Unassembled WGS sequence"/>
</dbReference>
<feature type="non-terminal residue" evidence="3">
    <location>
        <position position="170"/>
    </location>
</feature>
<evidence type="ECO:0000259" key="2">
    <source>
        <dbReference type="SMART" id="SM01008"/>
    </source>
</evidence>
<reference evidence="3 4" key="1">
    <citation type="submission" date="2014-11" db="EMBL/GenBank/DDBJ databases">
        <title>Comparative genomics of Methylobacterium species.</title>
        <authorList>
            <person name="Chaudhry V."/>
            <person name="Patil P.B."/>
        </authorList>
    </citation>
    <scope>NUCLEOTIDE SEQUENCE [LARGE SCALE GENOMIC DNA]</scope>
    <source>
        <strain evidence="3 4">SE3.6</strain>
    </source>
</reference>
<organism evidence="3 4">
    <name type="scientific">Methylobacterium indicum</name>
    <dbReference type="NCBI Taxonomy" id="1775910"/>
    <lineage>
        <taxon>Bacteria</taxon>
        <taxon>Pseudomonadati</taxon>
        <taxon>Pseudomonadota</taxon>
        <taxon>Alphaproteobacteria</taxon>
        <taxon>Hyphomicrobiales</taxon>
        <taxon>Methylobacteriaceae</taxon>
        <taxon>Methylobacterium</taxon>
    </lineage>
</organism>
<feature type="non-terminal residue" evidence="3">
    <location>
        <position position="1"/>
    </location>
</feature>
<name>A0ABR5GNM0_9HYPH</name>
<dbReference type="Gene3D" id="3.90.1170.50">
    <property type="entry name" value="Aldehyde oxidase/xanthine dehydrogenase, a/b hammerhead"/>
    <property type="match status" value="1"/>
</dbReference>
<dbReference type="EMBL" id="JTHG01000459">
    <property type="protein sequence ID" value="KMO10383.1"/>
    <property type="molecule type" value="Genomic_DNA"/>
</dbReference>
<evidence type="ECO:0000313" key="3">
    <source>
        <dbReference type="EMBL" id="KMO10383.1"/>
    </source>
</evidence>
<protein>
    <submittedName>
        <fullName evidence="3">Twin-arginine translocation pathway signal protein</fullName>
    </submittedName>
</protein>
<feature type="region of interest" description="Disordered" evidence="1">
    <location>
        <begin position="145"/>
        <end position="170"/>
    </location>
</feature>
<gene>
    <name evidence="3" type="ORF">QR79_31095</name>
</gene>
<dbReference type="SUPFAM" id="SSF54665">
    <property type="entry name" value="CO dehydrogenase molybdoprotein N-domain-like"/>
    <property type="match status" value="1"/>
</dbReference>
<dbReference type="SMART" id="SM01008">
    <property type="entry name" value="Ald_Xan_dh_C"/>
    <property type="match status" value="1"/>
</dbReference>
<sequence length="170" mass="17910">EWKVPAGEITVEKGVMRHKSGQAGRFGTFAAKAAVQPVPENPALKDPSAFRLIGTTLPRLDSKAKTDGSAQYALDVRRPGQLTALVARAPRFGATLKSVDDTAAKAVPGVVQVVRIPSGVAVVARDTWSAMKGREALTLTWDDAGAERQSTESQQAAYKAMADKPGLVAS</sequence>
<evidence type="ECO:0000313" key="4">
    <source>
        <dbReference type="Proteomes" id="UP000036471"/>
    </source>
</evidence>